<proteinExistence type="predicted"/>
<dbReference type="InterPro" id="IPR046867">
    <property type="entry name" value="AldOxase/xan_DH_MoCoBD2"/>
</dbReference>
<evidence type="ECO:0000313" key="4">
    <source>
        <dbReference type="EMBL" id="TDD91820.1"/>
    </source>
</evidence>
<dbReference type="InterPro" id="IPR000674">
    <property type="entry name" value="Ald_Oxase/Xan_DH_a/b"/>
</dbReference>
<dbReference type="InterPro" id="IPR037165">
    <property type="entry name" value="AldOxase/xan_DH_Mopterin-bd_sf"/>
</dbReference>
<dbReference type="Proteomes" id="UP000295578">
    <property type="component" value="Unassembled WGS sequence"/>
</dbReference>
<protein>
    <submittedName>
        <fullName evidence="4">Xanthine dehydrogenase family protein molybdopterin-binding subunit</fullName>
    </submittedName>
</protein>
<reference evidence="4 5" key="1">
    <citation type="submission" date="2019-03" db="EMBL/GenBank/DDBJ databases">
        <title>Draft genome sequences of novel Actinobacteria.</title>
        <authorList>
            <person name="Sahin N."/>
            <person name="Ay H."/>
            <person name="Saygin H."/>
        </authorList>
    </citation>
    <scope>NUCLEOTIDE SEQUENCE [LARGE SCALE GENOMIC DNA]</scope>
    <source>
        <strain evidence="4 5">DSM 45941</strain>
    </source>
</reference>
<dbReference type="OrthoDB" id="9758509at2"/>
<sequence>MTTAAARYAGTRVPRVEDARLLTGHGTFVDDVVRPGMLHACFVRSPLARARILGVDAAEALAVDGVQAVFTAADLNPDVREQWYTLIGKDVPDTPRPPLAEGEVRFAGDPVAMVVATDRYVAEDAAELVAVDYEPLPPVVDYATAGESGELVHAGYPGNVAGEFPGAPFEEVEPVFAEAPVVVRHTIRQQACGQVPIETRGMIAEWSAPTGELTIWAATQSPHEVRLFCSRLLGLPEQRVRVVMRDTGGGFGQKVIPQREDMCVMLAARKVPGPLKWIEDRRENLQSAGMSRHAHGDVRIALGDDGAILAAALDYVEDVGAYPAPWPVGTSAAVGMFFPGPYRVPKAAWATTSVFSNTCGRTAYRGPWQFESLARELLLDAAAREMGLDPAELRRRNLLRRDELPYTNPCGIPYDGISPLKTFEQALEMLGYEAFRREQERARAEGRYLGVGTCTYVEPTSAAVGLHATEGATIRIEPSGKVNVYVSGGSSGNSIETTVVQLTADALGVDIADVNTVQGDTAVTPFGGGAAGSRSGSMTAGAVAETATVLRDRIAAIAAHRLEASPGDIELDGGRARVRGVPEAGVSLAEIASAAYFQPESLPPGVPAGLEASGRYRPEHPLIYANATHLCTCEVDVVTGAVTLLRYIVSEDCGPMINPNVVEGQIAGGVVQGIGNALCEHLAYDAEGNPVATTFMDYLLPTAAGIPDIEYGHIETPSPGPGGYKGVGEGGAIGAPPAVANAVADALAPFGAEITRLPLTPETVVALARAADGR</sequence>
<evidence type="ECO:0000256" key="1">
    <source>
        <dbReference type="ARBA" id="ARBA00022505"/>
    </source>
</evidence>
<keyword evidence="5" id="KW-1185">Reference proteome</keyword>
<feature type="domain" description="Aldehyde oxidase/xanthine dehydrogenase a/b hammerhead" evidence="3">
    <location>
        <begin position="23"/>
        <end position="137"/>
    </location>
</feature>
<dbReference type="GO" id="GO:0005506">
    <property type="term" value="F:iron ion binding"/>
    <property type="evidence" value="ECO:0007669"/>
    <property type="project" value="InterPro"/>
</dbReference>
<keyword evidence="1" id="KW-0500">Molybdenum</keyword>
<dbReference type="SMART" id="SM01008">
    <property type="entry name" value="Ald_Xan_dh_C"/>
    <property type="match status" value="1"/>
</dbReference>
<dbReference type="SUPFAM" id="SSF54665">
    <property type="entry name" value="CO dehydrogenase molybdoprotein N-domain-like"/>
    <property type="match status" value="1"/>
</dbReference>
<evidence type="ECO:0000313" key="5">
    <source>
        <dbReference type="Proteomes" id="UP000295578"/>
    </source>
</evidence>
<organism evidence="4 5">
    <name type="scientific">Actinomadura darangshiensis</name>
    <dbReference type="NCBI Taxonomy" id="705336"/>
    <lineage>
        <taxon>Bacteria</taxon>
        <taxon>Bacillati</taxon>
        <taxon>Actinomycetota</taxon>
        <taxon>Actinomycetes</taxon>
        <taxon>Streptosporangiales</taxon>
        <taxon>Thermomonosporaceae</taxon>
        <taxon>Actinomadura</taxon>
    </lineage>
</organism>
<comment type="caution">
    <text evidence="4">The sequence shown here is derived from an EMBL/GenBank/DDBJ whole genome shotgun (WGS) entry which is preliminary data.</text>
</comment>
<dbReference type="Pfam" id="PF02738">
    <property type="entry name" value="MoCoBD_1"/>
    <property type="match status" value="1"/>
</dbReference>
<dbReference type="SUPFAM" id="SSF56003">
    <property type="entry name" value="Molybdenum cofactor-binding domain"/>
    <property type="match status" value="1"/>
</dbReference>
<dbReference type="Gene3D" id="3.30.365.10">
    <property type="entry name" value="Aldehyde oxidase/xanthine dehydrogenase, molybdopterin binding domain"/>
    <property type="match status" value="4"/>
</dbReference>
<dbReference type="PANTHER" id="PTHR11908">
    <property type="entry name" value="XANTHINE DEHYDROGENASE"/>
    <property type="match status" value="1"/>
</dbReference>
<dbReference type="Pfam" id="PF01315">
    <property type="entry name" value="Ald_Xan_dh_C"/>
    <property type="match status" value="1"/>
</dbReference>
<accession>A0A4R5C1X0</accession>
<dbReference type="AlphaFoldDB" id="A0A4R5C1X0"/>
<dbReference type="EMBL" id="SMKY01000004">
    <property type="protein sequence ID" value="TDD91820.1"/>
    <property type="molecule type" value="Genomic_DNA"/>
</dbReference>
<dbReference type="Gene3D" id="3.90.1170.50">
    <property type="entry name" value="Aldehyde oxidase/xanthine dehydrogenase, a/b hammerhead"/>
    <property type="match status" value="1"/>
</dbReference>
<evidence type="ECO:0000259" key="3">
    <source>
        <dbReference type="SMART" id="SM01008"/>
    </source>
</evidence>
<dbReference type="Pfam" id="PF20256">
    <property type="entry name" value="MoCoBD_2"/>
    <property type="match status" value="1"/>
</dbReference>
<keyword evidence="2" id="KW-0560">Oxidoreductase</keyword>
<dbReference type="InterPro" id="IPR008274">
    <property type="entry name" value="AldOxase/xan_DH_MoCoBD1"/>
</dbReference>
<dbReference type="PANTHER" id="PTHR11908:SF132">
    <property type="entry name" value="ALDEHYDE OXIDASE 1-RELATED"/>
    <property type="match status" value="1"/>
</dbReference>
<gene>
    <name evidence="4" type="ORF">E1293_01645</name>
</gene>
<dbReference type="InterPro" id="IPR016208">
    <property type="entry name" value="Ald_Oxase/xanthine_DH-like"/>
</dbReference>
<dbReference type="InterPro" id="IPR036856">
    <property type="entry name" value="Ald_Oxase/Xan_DH_a/b_sf"/>
</dbReference>
<evidence type="ECO:0000256" key="2">
    <source>
        <dbReference type="ARBA" id="ARBA00023002"/>
    </source>
</evidence>
<dbReference type="GO" id="GO:0016491">
    <property type="term" value="F:oxidoreductase activity"/>
    <property type="evidence" value="ECO:0007669"/>
    <property type="project" value="UniProtKB-KW"/>
</dbReference>
<name>A0A4R5C1X0_9ACTN</name>